<name>A0A1H1RPC4_9FLAO</name>
<evidence type="ECO:0000313" key="4">
    <source>
        <dbReference type="Proteomes" id="UP000198858"/>
    </source>
</evidence>
<dbReference type="PANTHER" id="PTHR11712:SF336">
    <property type="entry name" value="3-OXOACYL-[ACYL-CARRIER-PROTEIN] SYNTHASE, MITOCHONDRIAL"/>
    <property type="match status" value="1"/>
</dbReference>
<protein>
    <submittedName>
        <fullName evidence="3">3-oxoacyl-(Acyl-carrier-protein) synthase</fullName>
    </submittedName>
</protein>
<evidence type="ECO:0000256" key="1">
    <source>
        <dbReference type="ARBA" id="ARBA00022679"/>
    </source>
</evidence>
<dbReference type="GO" id="GO:0004315">
    <property type="term" value="F:3-oxoacyl-[acyl-carrier-protein] synthase activity"/>
    <property type="evidence" value="ECO:0007669"/>
    <property type="project" value="TreeGrafter"/>
</dbReference>
<dbReference type="InterPro" id="IPR014030">
    <property type="entry name" value="Ketoacyl_synth_N"/>
</dbReference>
<accession>A0A1H1RPC4</accession>
<dbReference type="EMBL" id="LT629745">
    <property type="protein sequence ID" value="SDS37472.1"/>
    <property type="molecule type" value="Genomic_DNA"/>
</dbReference>
<dbReference type="Pfam" id="PF13723">
    <property type="entry name" value="Ketoacyl-synt_2"/>
    <property type="match status" value="1"/>
</dbReference>
<gene>
    <name evidence="3" type="ORF">SAMN04488552_2971</name>
</gene>
<dbReference type="SUPFAM" id="SSF53901">
    <property type="entry name" value="Thiolase-like"/>
    <property type="match status" value="1"/>
</dbReference>
<proteinExistence type="predicted"/>
<organism evidence="3 4">
    <name type="scientific">Christiangramia echinicola</name>
    <dbReference type="NCBI Taxonomy" id="279359"/>
    <lineage>
        <taxon>Bacteria</taxon>
        <taxon>Pseudomonadati</taxon>
        <taxon>Bacteroidota</taxon>
        <taxon>Flavobacteriia</taxon>
        <taxon>Flavobacteriales</taxon>
        <taxon>Flavobacteriaceae</taxon>
        <taxon>Christiangramia</taxon>
    </lineage>
</organism>
<dbReference type="AlphaFoldDB" id="A0A1H1RPC4"/>
<dbReference type="InterPro" id="IPR000794">
    <property type="entry name" value="Beta-ketoacyl_synthase"/>
</dbReference>
<dbReference type="InterPro" id="IPR016039">
    <property type="entry name" value="Thiolase-like"/>
</dbReference>
<dbReference type="Gene3D" id="3.40.47.10">
    <property type="match status" value="1"/>
</dbReference>
<dbReference type="GO" id="GO:0005829">
    <property type="term" value="C:cytosol"/>
    <property type="evidence" value="ECO:0007669"/>
    <property type="project" value="TreeGrafter"/>
</dbReference>
<keyword evidence="4" id="KW-1185">Reference proteome</keyword>
<dbReference type="PANTHER" id="PTHR11712">
    <property type="entry name" value="POLYKETIDE SYNTHASE-RELATED"/>
    <property type="match status" value="1"/>
</dbReference>
<evidence type="ECO:0000313" key="3">
    <source>
        <dbReference type="EMBL" id="SDS37472.1"/>
    </source>
</evidence>
<sequence length="352" mass="39443">MSKVYINGVSSVSPQSEEIFENQSSKSYYQNILPALDQDYKSMIKPMMLRRMSKAVKMGLFCSKKALLEAEIEKPDAILVGTGQGCMQDTEKFMNNMLESKEGLLSPTSFIQSTHNTVGGQIALDLKCKGHNMTFTQNSVSFESALIDAMLQFQDDDINNILVGGVDETSNEFTGFQKLDGQIKTETVHNLELFDSKTSGTIISESAAFFTLGSDRTTKSYAELKDVEIFNSIAPENLEEKIEDFLNKNNTSVLDIDAVFLGKNGDVRFDHYYKELQEGIFSDKCQLGFKHLVGENNAVTSYAFWLASKILKEKKIPEIFKLNALHCKEPGKILIYNQYLGKNHGLILLHSL</sequence>
<dbReference type="STRING" id="1250231.SAMN04488552_2971"/>
<reference evidence="3 4" key="1">
    <citation type="submission" date="2016-10" db="EMBL/GenBank/DDBJ databases">
        <authorList>
            <person name="Varghese N."/>
            <person name="Submissions S."/>
        </authorList>
    </citation>
    <scope>NUCLEOTIDE SEQUENCE [LARGE SCALE GENOMIC DNA]</scope>
    <source>
        <strain evidence="3 4">Mar_2010_102</strain>
    </source>
</reference>
<keyword evidence="1" id="KW-0808">Transferase</keyword>
<feature type="domain" description="Beta-ketoacyl synthase-like N-terminal" evidence="2">
    <location>
        <begin position="41"/>
        <end position="172"/>
    </location>
</feature>
<dbReference type="RefSeq" id="WP_089663531.1">
    <property type="nucleotide sequence ID" value="NZ_LT629745.1"/>
</dbReference>
<evidence type="ECO:0000259" key="2">
    <source>
        <dbReference type="Pfam" id="PF13723"/>
    </source>
</evidence>
<dbReference type="GO" id="GO:0006633">
    <property type="term" value="P:fatty acid biosynthetic process"/>
    <property type="evidence" value="ECO:0007669"/>
    <property type="project" value="TreeGrafter"/>
</dbReference>
<dbReference type="Proteomes" id="UP000198858">
    <property type="component" value="Chromosome I"/>
</dbReference>